<protein>
    <submittedName>
        <fullName evidence="2">Uncharacterized protein</fullName>
    </submittedName>
</protein>
<keyword evidence="1" id="KW-0732">Signal</keyword>
<dbReference type="AlphaFoldDB" id="B3MR10"/>
<dbReference type="KEGG" id="dan:6503776"/>
<dbReference type="InParanoid" id="B3MR10"/>
<dbReference type="Proteomes" id="UP000007801">
    <property type="component" value="Unassembled WGS sequence"/>
</dbReference>
<keyword evidence="3" id="KW-1185">Reference proteome</keyword>
<gene>
    <name evidence="2" type="primary">Dana\GF21087</name>
    <name evidence="2" type="synonym">dana_GLEANR_4311</name>
    <name evidence="2" type="ORF">GF21087</name>
</gene>
<dbReference type="STRING" id="7217.B3MR10"/>
<dbReference type="OrthoDB" id="7968486at2759"/>
<dbReference type="PhylomeDB" id="B3MR10"/>
<name>B3MR10_DROAN</name>
<evidence type="ECO:0000313" key="3">
    <source>
        <dbReference type="Proteomes" id="UP000007801"/>
    </source>
</evidence>
<sequence length="184" mass="20797">MSKLSICILLVILAIASTQADGNRRPCPGRCTGYSQSDGKSVCIRDKRTNTCTKLRACRLRERNCARRASGLEPLKETCITRCRRILGTSGVGQCAPRLRSPAAISESKRIRECRRRPCLDDKLATCWKNQQGSCRLQTRCEAQRRNCSRKPGNQWVRASRWSCKGAEDGRVRKCWARPLIVKD</sequence>
<dbReference type="GeneID" id="6503776"/>
<accession>B3MR10</accession>
<evidence type="ECO:0000256" key="1">
    <source>
        <dbReference type="SAM" id="SignalP"/>
    </source>
</evidence>
<feature type="chain" id="PRO_5002790707" evidence="1">
    <location>
        <begin position="21"/>
        <end position="184"/>
    </location>
</feature>
<dbReference type="HOGENOM" id="CLU_1442509_0_0_1"/>
<proteinExistence type="predicted"/>
<dbReference type="eggNOG" id="ENOG502T98M">
    <property type="taxonomic scope" value="Eukaryota"/>
</dbReference>
<reference evidence="2 3" key="1">
    <citation type="journal article" date="2007" name="Nature">
        <title>Evolution of genes and genomes on the Drosophila phylogeny.</title>
        <authorList>
            <consortium name="Drosophila 12 Genomes Consortium"/>
            <person name="Clark A.G."/>
            <person name="Eisen M.B."/>
            <person name="Smith D.R."/>
            <person name="Bergman C.M."/>
            <person name="Oliver B."/>
            <person name="Markow T.A."/>
            <person name="Kaufman T.C."/>
            <person name="Kellis M."/>
            <person name="Gelbart W."/>
            <person name="Iyer V.N."/>
            <person name="Pollard D.A."/>
            <person name="Sackton T.B."/>
            <person name="Larracuente A.M."/>
            <person name="Singh N.D."/>
            <person name="Abad J.P."/>
            <person name="Abt D.N."/>
            <person name="Adryan B."/>
            <person name="Aguade M."/>
            <person name="Akashi H."/>
            <person name="Anderson W.W."/>
            <person name="Aquadro C.F."/>
            <person name="Ardell D.H."/>
            <person name="Arguello R."/>
            <person name="Artieri C.G."/>
            <person name="Barbash D.A."/>
            <person name="Barker D."/>
            <person name="Barsanti P."/>
            <person name="Batterham P."/>
            <person name="Batzoglou S."/>
            <person name="Begun D."/>
            <person name="Bhutkar A."/>
            <person name="Blanco E."/>
            <person name="Bosak S.A."/>
            <person name="Bradley R.K."/>
            <person name="Brand A.D."/>
            <person name="Brent M.R."/>
            <person name="Brooks A.N."/>
            <person name="Brown R.H."/>
            <person name="Butlin R.K."/>
            <person name="Caggese C."/>
            <person name="Calvi B.R."/>
            <person name="Bernardo de Carvalho A."/>
            <person name="Caspi A."/>
            <person name="Castrezana S."/>
            <person name="Celniker S.E."/>
            <person name="Chang J.L."/>
            <person name="Chapple C."/>
            <person name="Chatterji S."/>
            <person name="Chinwalla A."/>
            <person name="Civetta A."/>
            <person name="Clifton S.W."/>
            <person name="Comeron J.M."/>
            <person name="Costello J.C."/>
            <person name="Coyne J.A."/>
            <person name="Daub J."/>
            <person name="David R.G."/>
            <person name="Delcher A.L."/>
            <person name="Delehaunty K."/>
            <person name="Do C.B."/>
            <person name="Ebling H."/>
            <person name="Edwards K."/>
            <person name="Eickbush T."/>
            <person name="Evans J.D."/>
            <person name="Filipski A."/>
            <person name="Findeiss S."/>
            <person name="Freyhult E."/>
            <person name="Fulton L."/>
            <person name="Fulton R."/>
            <person name="Garcia A.C."/>
            <person name="Gardiner A."/>
            <person name="Garfield D.A."/>
            <person name="Garvin B.E."/>
            <person name="Gibson G."/>
            <person name="Gilbert D."/>
            <person name="Gnerre S."/>
            <person name="Godfrey J."/>
            <person name="Good R."/>
            <person name="Gotea V."/>
            <person name="Gravely B."/>
            <person name="Greenberg A.J."/>
            <person name="Griffiths-Jones S."/>
            <person name="Gross S."/>
            <person name="Guigo R."/>
            <person name="Gustafson E.A."/>
            <person name="Haerty W."/>
            <person name="Hahn M.W."/>
            <person name="Halligan D.L."/>
            <person name="Halpern A.L."/>
            <person name="Halter G.M."/>
            <person name="Han M.V."/>
            <person name="Heger A."/>
            <person name="Hillier L."/>
            <person name="Hinrichs A.S."/>
            <person name="Holmes I."/>
            <person name="Hoskins R.A."/>
            <person name="Hubisz M.J."/>
            <person name="Hultmark D."/>
            <person name="Huntley M.A."/>
            <person name="Jaffe D.B."/>
            <person name="Jagadeeshan S."/>
            <person name="Jeck W.R."/>
            <person name="Johnson J."/>
            <person name="Jones C.D."/>
            <person name="Jordan W.C."/>
            <person name="Karpen G.H."/>
            <person name="Kataoka E."/>
            <person name="Keightley P.D."/>
            <person name="Kheradpour P."/>
            <person name="Kirkness E.F."/>
            <person name="Koerich L.B."/>
            <person name="Kristiansen K."/>
            <person name="Kudrna D."/>
            <person name="Kulathinal R.J."/>
            <person name="Kumar S."/>
            <person name="Kwok R."/>
            <person name="Lander E."/>
            <person name="Langley C.H."/>
            <person name="Lapoint R."/>
            <person name="Lazzaro B.P."/>
            <person name="Lee S.J."/>
            <person name="Levesque L."/>
            <person name="Li R."/>
            <person name="Lin C.F."/>
            <person name="Lin M.F."/>
            <person name="Lindblad-Toh K."/>
            <person name="Llopart A."/>
            <person name="Long M."/>
            <person name="Low L."/>
            <person name="Lozovsky E."/>
            <person name="Lu J."/>
            <person name="Luo M."/>
            <person name="Machado C.A."/>
            <person name="Makalowski W."/>
            <person name="Marzo M."/>
            <person name="Matsuda M."/>
            <person name="Matzkin L."/>
            <person name="McAllister B."/>
            <person name="McBride C.S."/>
            <person name="McKernan B."/>
            <person name="McKernan K."/>
            <person name="Mendez-Lago M."/>
            <person name="Minx P."/>
            <person name="Mollenhauer M.U."/>
            <person name="Montooth K."/>
            <person name="Mount S.M."/>
            <person name="Mu X."/>
            <person name="Myers E."/>
            <person name="Negre B."/>
            <person name="Newfeld S."/>
            <person name="Nielsen R."/>
            <person name="Noor M.A."/>
            <person name="O'Grady P."/>
            <person name="Pachter L."/>
            <person name="Papaceit M."/>
            <person name="Parisi M.J."/>
            <person name="Parisi M."/>
            <person name="Parts L."/>
            <person name="Pedersen J.S."/>
            <person name="Pesole G."/>
            <person name="Phillippy A.M."/>
            <person name="Ponting C.P."/>
            <person name="Pop M."/>
            <person name="Porcelli D."/>
            <person name="Powell J.R."/>
            <person name="Prohaska S."/>
            <person name="Pruitt K."/>
            <person name="Puig M."/>
            <person name="Quesneville H."/>
            <person name="Ram K.R."/>
            <person name="Rand D."/>
            <person name="Rasmussen M.D."/>
            <person name="Reed L.K."/>
            <person name="Reenan R."/>
            <person name="Reily A."/>
            <person name="Remington K.A."/>
            <person name="Rieger T.T."/>
            <person name="Ritchie M.G."/>
            <person name="Robin C."/>
            <person name="Rogers Y.H."/>
            <person name="Rohde C."/>
            <person name="Rozas J."/>
            <person name="Rubenfield M.J."/>
            <person name="Ruiz A."/>
            <person name="Russo S."/>
            <person name="Salzberg S.L."/>
            <person name="Sanchez-Gracia A."/>
            <person name="Saranga D.J."/>
            <person name="Sato H."/>
            <person name="Schaeffer S.W."/>
            <person name="Schatz M.C."/>
            <person name="Schlenke T."/>
            <person name="Schwartz R."/>
            <person name="Segarra C."/>
            <person name="Singh R.S."/>
            <person name="Sirot L."/>
            <person name="Sirota M."/>
            <person name="Sisneros N.B."/>
            <person name="Smith C.D."/>
            <person name="Smith T.F."/>
            <person name="Spieth J."/>
            <person name="Stage D.E."/>
            <person name="Stark A."/>
            <person name="Stephan W."/>
            <person name="Strausberg R.L."/>
            <person name="Strempel S."/>
            <person name="Sturgill D."/>
            <person name="Sutton G."/>
            <person name="Sutton G.G."/>
            <person name="Tao W."/>
            <person name="Teichmann S."/>
            <person name="Tobari Y.N."/>
            <person name="Tomimura Y."/>
            <person name="Tsolas J.M."/>
            <person name="Valente V.L."/>
            <person name="Venter E."/>
            <person name="Venter J.C."/>
            <person name="Vicario S."/>
            <person name="Vieira F.G."/>
            <person name="Vilella A.J."/>
            <person name="Villasante A."/>
            <person name="Walenz B."/>
            <person name="Wang J."/>
            <person name="Wasserman M."/>
            <person name="Watts T."/>
            <person name="Wilson D."/>
            <person name="Wilson R.K."/>
            <person name="Wing R.A."/>
            <person name="Wolfner M.F."/>
            <person name="Wong A."/>
            <person name="Wong G.K."/>
            <person name="Wu C.I."/>
            <person name="Wu G."/>
            <person name="Yamamoto D."/>
            <person name="Yang H.P."/>
            <person name="Yang S.P."/>
            <person name="Yorke J.A."/>
            <person name="Yoshida K."/>
            <person name="Zdobnov E."/>
            <person name="Zhang P."/>
            <person name="Zhang Y."/>
            <person name="Zimin A.V."/>
            <person name="Baldwin J."/>
            <person name="Abdouelleil A."/>
            <person name="Abdulkadir J."/>
            <person name="Abebe A."/>
            <person name="Abera B."/>
            <person name="Abreu J."/>
            <person name="Acer S.C."/>
            <person name="Aftuck L."/>
            <person name="Alexander A."/>
            <person name="An P."/>
            <person name="Anderson E."/>
            <person name="Anderson S."/>
            <person name="Arachi H."/>
            <person name="Azer M."/>
            <person name="Bachantsang P."/>
            <person name="Barry A."/>
            <person name="Bayul T."/>
            <person name="Berlin A."/>
            <person name="Bessette D."/>
            <person name="Bloom T."/>
            <person name="Blye J."/>
            <person name="Boguslavskiy L."/>
            <person name="Bonnet C."/>
            <person name="Boukhgalter B."/>
            <person name="Bourzgui I."/>
            <person name="Brown A."/>
            <person name="Cahill P."/>
            <person name="Channer S."/>
            <person name="Cheshatsang Y."/>
            <person name="Chuda L."/>
            <person name="Citroen M."/>
            <person name="Collymore A."/>
            <person name="Cooke P."/>
            <person name="Costello M."/>
            <person name="D'Aco K."/>
            <person name="Daza R."/>
            <person name="De Haan G."/>
            <person name="DeGray S."/>
            <person name="DeMaso C."/>
            <person name="Dhargay N."/>
            <person name="Dooley K."/>
            <person name="Dooley E."/>
            <person name="Doricent M."/>
            <person name="Dorje P."/>
            <person name="Dorjee K."/>
            <person name="Dupes A."/>
            <person name="Elong R."/>
            <person name="Falk J."/>
            <person name="Farina A."/>
            <person name="Faro S."/>
            <person name="Ferguson D."/>
            <person name="Fisher S."/>
            <person name="Foley C.D."/>
            <person name="Franke A."/>
            <person name="Friedrich D."/>
            <person name="Gadbois L."/>
            <person name="Gearin G."/>
            <person name="Gearin C.R."/>
            <person name="Giannoukos G."/>
            <person name="Goode T."/>
            <person name="Graham J."/>
            <person name="Grandbois E."/>
            <person name="Grewal S."/>
            <person name="Gyaltsen K."/>
            <person name="Hafez N."/>
            <person name="Hagos B."/>
            <person name="Hall J."/>
            <person name="Henson C."/>
            <person name="Hollinger A."/>
            <person name="Honan T."/>
            <person name="Huard M.D."/>
            <person name="Hughes L."/>
            <person name="Hurhula B."/>
            <person name="Husby M.E."/>
            <person name="Kamat A."/>
            <person name="Kanga B."/>
            <person name="Kashin S."/>
            <person name="Khazanovich D."/>
            <person name="Kisner P."/>
            <person name="Lance K."/>
            <person name="Lara M."/>
            <person name="Lee W."/>
            <person name="Lennon N."/>
            <person name="Letendre F."/>
            <person name="LeVine R."/>
            <person name="Lipovsky A."/>
            <person name="Liu X."/>
            <person name="Liu J."/>
            <person name="Liu S."/>
            <person name="Lokyitsang T."/>
            <person name="Lokyitsang Y."/>
            <person name="Lubonja R."/>
            <person name="Lui A."/>
            <person name="MacDonald P."/>
            <person name="Magnisalis V."/>
            <person name="Maru K."/>
            <person name="Matthews C."/>
            <person name="McCusker W."/>
            <person name="McDonough S."/>
            <person name="Mehta T."/>
            <person name="Meldrim J."/>
            <person name="Meneus L."/>
            <person name="Mihai O."/>
            <person name="Mihalev A."/>
            <person name="Mihova T."/>
            <person name="Mittelman R."/>
            <person name="Mlenga V."/>
            <person name="Montmayeur A."/>
            <person name="Mulrain L."/>
            <person name="Navidi A."/>
            <person name="Naylor J."/>
            <person name="Negash T."/>
            <person name="Nguyen T."/>
            <person name="Nguyen N."/>
            <person name="Nicol R."/>
            <person name="Norbu C."/>
            <person name="Norbu N."/>
            <person name="Novod N."/>
            <person name="O'Neill B."/>
            <person name="Osman S."/>
            <person name="Markiewicz E."/>
            <person name="Oyono O.L."/>
            <person name="Patti C."/>
            <person name="Phunkhang P."/>
            <person name="Pierre F."/>
            <person name="Priest M."/>
            <person name="Raghuraman S."/>
            <person name="Rege F."/>
            <person name="Reyes R."/>
            <person name="Rise C."/>
            <person name="Rogov P."/>
            <person name="Ross K."/>
            <person name="Ryan E."/>
            <person name="Settipalli S."/>
            <person name="Shea T."/>
            <person name="Sherpa N."/>
            <person name="Shi L."/>
            <person name="Shih D."/>
            <person name="Sparrow T."/>
            <person name="Spaulding J."/>
            <person name="Stalker J."/>
            <person name="Stange-Thomann N."/>
            <person name="Stavropoulos S."/>
            <person name="Stone C."/>
            <person name="Strader C."/>
            <person name="Tesfaye S."/>
            <person name="Thomson T."/>
            <person name="Thoulutsang Y."/>
            <person name="Thoulutsang D."/>
            <person name="Topham K."/>
            <person name="Topping I."/>
            <person name="Tsamla T."/>
            <person name="Vassiliev H."/>
            <person name="Vo A."/>
            <person name="Wangchuk T."/>
            <person name="Wangdi T."/>
            <person name="Weiand M."/>
            <person name="Wilkinson J."/>
            <person name="Wilson A."/>
            <person name="Yadav S."/>
            <person name="Young G."/>
            <person name="Yu Q."/>
            <person name="Zembek L."/>
            <person name="Zhong D."/>
            <person name="Zimmer A."/>
            <person name="Zwirko Z."/>
            <person name="Jaffe D.B."/>
            <person name="Alvarez P."/>
            <person name="Brockman W."/>
            <person name="Butler J."/>
            <person name="Chin C."/>
            <person name="Gnerre S."/>
            <person name="Grabherr M."/>
            <person name="Kleber M."/>
            <person name="Mauceli E."/>
            <person name="MacCallum I."/>
        </authorList>
    </citation>
    <scope>NUCLEOTIDE SEQUENCE [LARGE SCALE GENOMIC DNA]</scope>
    <source>
        <strain evidence="3">Tucson 14024-0371.13</strain>
    </source>
</reference>
<organism evidence="2 3">
    <name type="scientific">Drosophila ananassae</name>
    <name type="common">Fruit fly</name>
    <dbReference type="NCBI Taxonomy" id="7217"/>
    <lineage>
        <taxon>Eukaryota</taxon>
        <taxon>Metazoa</taxon>
        <taxon>Ecdysozoa</taxon>
        <taxon>Arthropoda</taxon>
        <taxon>Hexapoda</taxon>
        <taxon>Insecta</taxon>
        <taxon>Pterygota</taxon>
        <taxon>Neoptera</taxon>
        <taxon>Endopterygota</taxon>
        <taxon>Diptera</taxon>
        <taxon>Brachycera</taxon>
        <taxon>Muscomorpha</taxon>
        <taxon>Ephydroidea</taxon>
        <taxon>Drosophilidae</taxon>
        <taxon>Drosophila</taxon>
        <taxon>Sophophora</taxon>
    </lineage>
</organism>
<dbReference type="OMA" id="QWSCKGN"/>
<feature type="signal peptide" evidence="1">
    <location>
        <begin position="1"/>
        <end position="20"/>
    </location>
</feature>
<evidence type="ECO:0000313" key="2">
    <source>
        <dbReference type="EMBL" id="EDV34215.1"/>
    </source>
</evidence>
<dbReference type="EMBL" id="CH902622">
    <property type="protein sequence ID" value="EDV34215.1"/>
    <property type="molecule type" value="Genomic_DNA"/>
</dbReference>